<evidence type="ECO:0000313" key="3">
    <source>
        <dbReference type="Proteomes" id="UP000237351"/>
    </source>
</evidence>
<evidence type="ECO:0000313" key="2">
    <source>
        <dbReference type="EMBL" id="ARN84844.1"/>
    </source>
</evidence>
<dbReference type="Proteomes" id="UP000237351">
    <property type="component" value="Chromosome"/>
</dbReference>
<dbReference type="Gene3D" id="3.40.630.30">
    <property type="match status" value="1"/>
</dbReference>
<dbReference type="PANTHER" id="PTHR31435">
    <property type="entry name" value="PROTEIN NATD1"/>
    <property type="match status" value="1"/>
</dbReference>
<feature type="domain" description="N-acetyltransferase" evidence="1">
    <location>
        <begin position="6"/>
        <end position="93"/>
    </location>
</feature>
<dbReference type="InterPro" id="IPR045057">
    <property type="entry name" value="Gcn5-rel_NAT"/>
</dbReference>
<sequence length="94" mass="11087">MDFNVEHDVEGHQFYMVIEGYTCFLNYRILNDGQTLDYQITFVPPELRGRNLGQVLVKYALDYARDNQLKIIPTCPFIKKYIDSHPEYGDLVEH</sequence>
<dbReference type="AlphaFoldDB" id="A0A1W6N4R2"/>
<proteinExistence type="predicted"/>
<dbReference type="InterPro" id="IPR031165">
    <property type="entry name" value="GNAT_YJDJ"/>
</dbReference>
<accession>A0A1W6N4R2</accession>
<dbReference type="RefSeq" id="WP_198157283.1">
    <property type="nucleotide sequence ID" value="NZ_CP008743.1"/>
</dbReference>
<organism evidence="2 3">
    <name type="scientific">Candidatus Nucleicultrix amoebiphila FS5</name>
    <dbReference type="NCBI Taxonomy" id="1414854"/>
    <lineage>
        <taxon>Bacteria</taxon>
        <taxon>Pseudomonadati</taxon>
        <taxon>Pseudomonadota</taxon>
        <taxon>Alphaproteobacteria</taxon>
        <taxon>Holosporales</taxon>
        <taxon>Candidatus Nucleicultricaceae</taxon>
        <taxon>Candidatus Nucleicultrix</taxon>
    </lineage>
</organism>
<dbReference type="InterPro" id="IPR016181">
    <property type="entry name" value="Acyl_CoA_acyltransferase"/>
</dbReference>
<dbReference type="CDD" id="cd04301">
    <property type="entry name" value="NAT_SF"/>
    <property type="match status" value="1"/>
</dbReference>
<dbReference type="STRING" id="1414854.GQ61_05575"/>
<dbReference type="SUPFAM" id="SSF55729">
    <property type="entry name" value="Acyl-CoA N-acyltransferases (Nat)"/>
    <property type="match status" value="1"/>
</dbReference>
<evidence type="ECO:0000259" key="1">
    <source>
        <dbReference type="PROSITE" id="PS51729"/>
    </source>
</evidence>
<dbReference type="EMBL" id="CP008743">
    <property type="protein sequence ID" value="ARN84844.1"/>
    <property type="molecule type" value="Genomic_DNA"/>
</dbReference>
<dbReference type="KEGG" id="naf:GQ61_05575"/>
<gene>
    <name evidence="2" type="ORF">GQ61_05575</name>
</gene>
<dbReference type="PROSITE" id="PS51729">
    <property type="entry name" value="GNAT_YJDJ"/>
    <property type="match status" value="1"/>
</dbReference>
<name>A0A1W6N4R2_9PROT</name>
<dbReference type="PANTHER" id="PTHR31435:SF9">
    <property type="entry name" value="PROTEIN NATD1"/>
    <property type="match status" value="1"/>
</dbReference>
<dbReference type="Pfam" id="PF14542">
    <property type="entry name" value="Acetyltransf_CG"/>
    <property type="match status" value="1"/>
</dbReference>
<reference evidence="2 3" key="1">
    <citation type="submission" date="2014-06" db="EMBL/GenBank/DDBJ databases">
        <title>The genome of the endonuclear symbiont Nucleicultrix amoebiphila.</title>
        <authorList>
            <person name="Schulz F."/>
            <person name="Horn M."/>
        </authorList>
    </citation>
    <scope>NUCLEOTIDE SEQUENCE [LARGE SCALE GENOMIC DNA]</scope>
    <source>
        <strain evidence="2 3">FS5</strain>
    </source>
</reference>
<keyword evidence="3" id="KW-1185">Reference proteome</keyword>
<protein>
    <recommendedName>
        <fullName evidence="1">N-acetyltransferase domain-containing protein</fullName>
    </recommendedName>
</protein>